<dbReference type="InterPro" id="IPR011010">
    <property type="entry name" value="DNA_brk_join_enz"/>
</dbReference>
<dbReference type="EMBL" id="LECT01000015">
    <property type="protein sequence ID" value="KLU06341.1"/>
    <property type="molecule type" value="Genomic_DNA"/>
</dbReference>
<evidence type="ECO:0000256" key="1">
    <source>
        <dbReference type="ARBA" id="ARBA00023172"/>
    </source>
</evidence>
<gene>
    <name evidence="2" type="ORF">RISK_001552</name>
</gene>
<proteinExistence type="predicted"/>
<dbReference type="AlphaFoldDB" id="A0A0J1BIE5"/>
<evidence type="ECO:0000313" key="2">
    <source>
        <dbReference type="EMBL" id="KLU06341.1"/>
    </source>
</evidence>
<dbReference type="STRING" id="595434.RISK_001552"/>
<organism evidence="2 3">
    <name type="scientific">Rhodopirellula islandica</name>
    <dbReference type="NCBI Taxonomy" id="595434"/>
    <lineage>
        <taxon>Bacteria</taxon>
        <taxon>Pseudomonadati</taxon>
        <taxon>Planctomycetota</taxon>
        <taxon>Planctomycetia</taxon>
        <taxon>Pirellulales</taxon>
        <taxon>Pirellulaceae</taxon>
        <taxon>Rhodopirellula</taxon>
    </lineage>
</organism>
<evidence type="ECO:0000313" key="3">
    <source>
        <dbReference type="Proteomes" id="UP000036367"/>
    </source>
</evidence>
<accession>A0A0J1BIE5</accession>
<dbReference type="InterPro" id="IPR013762">
    <property type="entry name" value="Integrase-like_cat_sf"/>
</dbReference>
<dbReference type="GO" id="GO:0006310">
    <property type="term" value="P:DNA recombination"/>
    <property type="evidence" value="ECO:0007669"/>
    <property type="project" value="UniProtKB-KW"/>
</dbReference>
<dbReference type="Proteomes" id="UP000036367">
    <property type="component" value="Unassembled WGS sequence"/>
</dbReference>
<dbReference type="Gene3D" id="1.10.443.10">
    <property type="entry name" value="Intergrase catalytic core"/>
    <property type="match status" value="1"/>
</dbReference>
<dbReference type="GO" id="GO:0015074">
    <property type="term" value="P:DNA integration"/>
    <property type="evidence" value="ECO:0007669"/>
    <property type="project" value="InterPro"/>
</dbReference>
<keyword evidence="1" id="KW-0233">DNA recombination</keyword>
<name>A0A0J1BIE5_RHOIS</name>
<dbReference type="PATRIC" id="fig|595434.4.peg.1486"/>
<dbReference type="GO" id="GO:0003677">
    <property type="term" value="F:DNA binding"/>
    <property type="evidence" value="ECO:0007669"/>
    <property type="project" value="InterPro"/>
</dbReference>
<keyword evidence="3" id="KW-1185">Reference proteome</keyword>
<reference evidence="2" key="1">
    <citation type="submission" date="2015-05" db="EMBL/GenBank/DDBJ databases">
        <title>Permanent draft genome of Rhodopirellula islandicus K833.</title>
        <authorList>
            <person name="Kizina J."/>
            <person name="Richter M."/>
            <person name="Glockner F.O."/>
            <person name="Harder J."/>
        </authorList>
    </citation>
    <scope>NUCLEOTIDE SEQUENCE [LARGE SCALE GENOMIC DNA]</scope>
    <source>
        <strain evidence="2">K833</strain>
    </source>
</reference>
<sequence length="179" mass="21122">MASADDVSKSDRIRFPKWLRRYALTHPKGLTNELPVNRETVLRFLRSLLEAGAPAWQRWQAVRSPECYRDLVLKRSDPNRHKECRRLRIKDVWFDEGCLLVRNGKGQKDRMTFLPKQVIPDLKRQIAWATQRHQQDLEEGYDKVYLPFALSRKYPNAGRELGWRCVPSVRRENGLRPLG</sequence>
<comment type="caution">
    <text evidence="2">The sequence shown here is derived from an EMBL/GenBank/DDBJ whole genome shotgun (WGS) entry which is preliminary data.</text>
</comment>
<dbReference type="SUPFAM" id="SSF56349">
    <property type="entry name" value="DNA breaking-rejoining enzymes"/>
    <property type="match status" value="1"/>
</dbReference>
<protein>
    <submittedName>
        <fullName evidence="2">Integron integrase IntIPac</fullName>
    </submittedName>
</protein>